<accession>A0A433TNT3</accession>
<dbReference type="CDD" id="cd19081">
    <property type="entry name" value="AKR_AKR9C1"/>
    <property type="match status" value="1"/>
</dbReference>
<dbReference type="PANTHER" id="PTHR43364:SF4">
    <property type="entry name" value="NAD(P)-LINKED OXIDOREDUCTASE SUPERFAMILY PROTEIN"/>
    <property type="match status" value="1"/>
</dbReference>
<feature type="domain" description="NADP-dependent oxidoreductase" evidence="3">
    <location>
        <begin position="26"/>
        <end position="344"/>
    </location>
</feature>
<reference evidence="4 5" key="1">
    <citation type="submission" date="2019-01" db="EMBL/GenBank/DDBJ databases">
        <title>A draft genome assembly of the solar-powered sea slug Elysia chlorotica.</title>
        <authorList>
            <person name="Cai H."/>
            <person name="Li Q."/>
            <person name="Fang X."/>
            <person name="Li J."/>
            <person name="Curtis N.E."/>
            <person name="Altenburger A."/>
            <person name="Shibata T."/>
            <person name="Feng M."/>
            <person name="Maeda T."/>
            <person name="Schwartz J.A."/>
            <person name="Shigenobu S."/>
            <person name="Lundholm N."/>
            <person name="Nishiyama T."/>
            <person name="Yang H."/>
            <person name="Hasebe M."/>
            <person name="Li S."/>
            <person name="Pierce S.K."/>
            <person name="Wang J."/>
        </authorList>
    </citation>
    <scope>NUCLEOTIDE SEQUENCE [LARGE SCALE GENOMIC DNA]</scope>
    <source>
        <strain evidence="4">EC2010</strain>
        <tissue evidence="4">Whole organism of an adult</tissue>
    </source>
</reference>
<evidence type="ECO:0000313" key="5">
    <source>
        <dbReference type="Proteomes" id="UP000271974"/>
    </source>
</evidence>
<dbReference type="InterPro" id="IPR036812">
    <property type="entry name" value="NAD(P)_OxRdtase_dom_sf"/>
</dbReference>
<comment type="caution">
    <text evidence="4">The sequence shown here is derived from an EMBL/GenBank/DDBJ whole genome shotgun (WGS) entry which is preliminary data.</text>
</comment>
<dbReference type="InterPro" id="IPR023210">
    <property type="entry name" value="NADP_OxRdtase_dom"/>
</dbReference>
<dbReference type="PANTHER" id="PTHR43364">
    <property type="entry name" value="NADH-SPECIFIC METHYLGLYOXAL REDUCTASE-RELATED"/>
    <property type="match status" value="1"/>
</dbReference>
<dbReference type="SUPFAM" id="SSF51430">
    <property type="entry name" value="NAD(P)-linked oxidoreductase"/>
    <property type="match status" value="1"/>
</dbReference>
<evidence type="ECO:0000256" key="2">
    <source>
        <dbReference type="ARBA" id="ARBA00038157"/>
    </source>
</evidence>
<evidence type="ECO:0000313" key="4">
    <source>
        <dbReference type="EMBL" id="RUS83237.1"/>
    </source>
</evidence>
<protein>
    <recommendedName>
        <fullName evidence="3">NADP-dependent oxidoreductase domain-containing protein</fullName>
    </recommendedName>
</protein>
<dbReference type="AlphaFoldDB" id="A0A433TNT3"/>
<dbReference type="Pfam" id="PF00248">
    <property type="entry name" value="Aldo_ket_red"/>
    <property type="match status" value="1"/>
</dbReference>
<keyword evidence="1" id="KW-0560">Oxidoreductase</keyword>
<proteinExistence type="inferred from homology"/>
<evidence type="ECO:0000259" key="3">
    <source>
        <dbReference type="Pfam" id="PF00248"/>
    </source>
</evidence>
<organism evidence="4 5">
    <name type="scientific">Elysia chlorotica</name>
    <name type="common">Eastern emerald elysia</name>
    <name type="synonym">Sea slug</name>
    <dbReference type="NCBI Taxonomy" id="188477"/>
    <lineage>
        <taxon>Eukaryota</taxon>
        <taxon>Metazoa</taxon>
        <taxon>Spiralia</taxon>
        <taxon>Lophotrochozoa</taxon>
        <taxon>Mollusca</taxon>
        <taxon>Gastropoda</taxon>
        <taxon>Heterobranchia</taxon>
        <taxon>Euthyneura</taxon>
        <taxon>Panpulmonata</taxon>
        <taxon>Sacoglossa</taxon>
        <taxon>Placobranchoidea</taxon>
        <taxon>Plakobranchidae</taxon>
        <taxon>Elysia</taxon>
    </lineage>
</organism>
<gene>
    <name evidence="4" type="ORF">EGW08_009001</name>
</gene>
<dbReference type="Proteomes" id="UP000271974">
    <property type="component" value="Unassembled WGS sequence"/>
</dbReference>
<evidence type="ECO:0000256" key="1">
    <source>
        <dbReference type="ARBA" id="ARBA00023002"/>
    </source>
</evidence>
<dbReference type="EMBL" id="RQTK01000252">
    <property type="protein sequence ID" value="RUS83237.1"/>
    <property type="molecule type" value="Genomic_DNA"/>
</dbReference>
<dbReference type="FunFam" id="3.20.20.100:FF:000004">
    <property type="entry name" value="Oxidoreductase, aldo/keto reductase"/>
    <property type="match status" value="1"/>
</dbReference>
<dbReference type="STRING" id="188477.A0A433TNT3"/>
<keyword evidence="5" id="KW-1185">Reference proteome</keyword>
<dbReference type="InterPro" id="IPR050523">
    <property type="entry name" value="AKR_Detox_Biosynth"/>
</dbReference>
<comment type="similarity">
    <text evidence="2">Belongs to the aldo/keto reductase family. Aldo/keto reductase 2 subfamily.</text>
</comment>
<name>A0A433TNT3_ELYCH</name>
<dbReference type="GO" id="GO:0005829">
    <property type="term" value="C:cytosol"/>
    <property type="evidence" value="ECO:0007669"/>
    <property type="project" value="UniProtKB-ARBA"/>
</dbReference>
<dbReference type="Gene3D" id="3.20.20.100">
    <property type="entry name" value="NADP-dependent oxidoreductase domain"/>
    <property type="match status" value="1"/>
</dbReference>
<dbReference type="GO" id="GO:0016491">
    <property type="term" value="F:oxidoreductase activity"/>
    <property type="evidence" value="ECO:0007669"/>
    <property type="project" value="UniProtKB-KW"/>
</dbReference>
<sequence>MAASDIPKERKVIYNFVGSSGLRVSNICLGCMTFGKTKYMNAPTQQNEDSSHQIMDRFVQWGGNFFDTADIYGPLYSEQIVGRWLERRERDNVVVATKCNFPVGVSQNRNSVGLSRRHVTASIRASLERLHTNYVDLYQSHAWDAGTNIEETLRTFDDLVRAEKVRYVGLCNVSGWQLQKIVDTSQRLGLNPVISLQQQYSLVCRESELEPFQVCKANGIGVLPWSPLKAGLLTGKVRRGVSPSEGRLAHVAQSGVARGRGGEAFPEWTGFSDKDFDVLEAAEEIARQKGRSVAQVAIRWLLQKDVVSSVIIGATSIAQLNDNMGAANGWSLSQAEMDRLDKVSAVAKFYPYSTIDEANTHRSNPMARDYVVRSKI</sequence>
<dbReference type="OrthoDB" id="48988at2759"/>